<dbReference type="Proteomes" id="UP000824596">
    <property type="component" value="Unassembled WGS sequence"/>
</dbReference>
<keyword evidence="2 4" id="KW-0547">Nucleotide-binding</keyword>
<dbReference type="InterPro" id="IPR055124">
    <property type="entry name" value="PIN-like_DDX60"/>
</dbReference>
<dbReference type="RefSeq" id="XP_044718648.1">
    <property type="nucleotide sequence ID" value="XM_044866759.1"/>
</dbReference>
<keyword evidence="2 4" id="KW-0067">ATP-binding</keyword>
<dbReference type="Pfam" id="PF23002">
    <property type="entry name" value="PIN-like_DDX60"/>
    <property type="match status" value="1"/>
</dbReference>
<dbReference type="GeneID" id="68357417"/>
<dbReference type="EMBL" id="JAIZPD010000009">
    <property type="protein sequence ID" value="KAH0961135.1"/>
    <property type="molecule type" value="Genomic_DNA"/>
</dbReference>
<keyword evidence="1" id="KW-0378">Hydrolase</keyword>
<organism evidence="4 5">
    <name type="scientific">Hirsutella rhossiliensis</name>
    <dbReference type="NCBI Taxonomy" id="111463"/>
    <lineage>
        <taxon>Eukaryota</taxon>
        <taxon>Fungi</taxon>
        <taxon>Dikarya</taxon>
        <taxon>Ascomycota</taxon>
        <taxon>Pezizomycotina</taxon>
        <taxon>Sordariomycetes</taxon>
        <taxon>Hypocreomycetidae</taxon>
        <taxon>Hypocreales</taxon>
        <taxon>Ophiocordycipitaceae</taxon>
        <taxon>Hirsutella</taxon>
    </lineage>
</organism>
<proteinExistence type="predicted"/>
<evidence type="ECO:0000313" key="4">
    <source>
        <dbReference type="EMBL" id="KAH0961135.1"/>
    </source>
</evidence>
<feature type="domain" description="ATP-dependent RNA helicase DDX60 PIN-like" evidence="3">
    <location>
        <begin position="22"/>
        <end position="117"/>
    </location>
</feature>
<dbReference type="PANTHER" id="PTHR44533">
    <property type="entry name" value="DEAD/H RNA HELICASE, PUTATIVE-RELATED"/>
    <property type="match status" value="1"/>
</dbReference>
<dbReference type="GO" id="GO:0005737">
    <property type="term" value="C:cytoplasm"/>
    <property type="evidence" value="ECO:0007669"/>
    <property type="project" value="TreeGrafter"/>
</dbReference>
<dbReference type="GO" id="GO:0016787">
    <property type="term" value="F:hydrolase activity"/>
    <property type="evidence" value="ECO:0007669"/>
    <property type="project" value="UniProtKB-KW"/>
</dbReference>
<keyword evidence="5" id="KW-1185">Reference proteome</keyword>
<dbReference type="GO" id="GO:0004386">
    <property type="term" value="F:helicase activity"/>
    <property type="evidence" value="ECO:0007669"/>
    <property type="project" value="UniProtKB-KW"/>
</dbReference>
<dbReference type="PANTHER" id="PTHR44533:SF4">
    <property type="entry name" value="DEAD_H RNA HELICASE, PUTATIVE-RELATED"/>
    <property type="match status" value="1"/>
</dbReference>
<accession>A0A9P8MTS8</accession>
<sequence length="289" mass="31790">MAQNGGEAELRAWYQAISPLRVDLVGDFAGKELFAIHGDSLCFIVSPKRGSTSPLLHAIHAVESFLARLEQRGCNFHILWFRDHEHLCVPEGVSGDAASNCLRLSRIILIKHLEHYAQYSQAGWRPYLAQNAVQFFLCLDGCALDGCASPTGVQYLEFIHHIAFHGYSVALMNSLDFVSSKVLVSAFSPSSCGNEIRIEKPRPSPRTQILAVSELELDLGLEPGSWSPWADGKPLSVKDAISFTALCNMLLVNSKRGIRACAAAYVLHLSALRHCSLSQRSCMVTTRHA</sequence>
<evidence type="ECO:0000259" key="3">
    <source>
        <dbReference type="Pfam" id="PF23002"/>
    </source>
</evidence>
<dbReference type="AlphaFoldDB" id="A0A9P8MTS8"/>
<gene>
    <name evidence="4" type="ORF">HRG_08288</name>
</gene>
<comment type="caution">
    <text evidence="4">The sequence shown here is derived from an EMBL/GenBank/DDBJ whole genome shotgun (WGS) entry which is preliminary data.</text>
</comment>
<dbReference type="OrthoDB" id="2320933at2759"/>
<reference evidence="4" key="1">
    <citation type="submission" date="2021-09" db="EMBL/GenBank/DDBJ databases">
        <title>A high-quality genome of the endoparasitic fungus Hirsutella rhossiliensis with a comparison of Hirsutella genomes reveals transposable elements contributing to genome size variation.</title>
        <authorList>
            <person name="Lin R."/>
            <person name="Jiao Y."/>
            <person name="Sun X."/>
            <person name="Ling J."/>
            <person name="Xie B."/>
            <person name="Cheng X."/>
        </authorList>
    </citation>
    <scope>NUCLEOTIDE SEQUENCE</scope>
    <source>
        <strain evidence="4">HR02</strain>
    </source>
</reference>
<evidence type="ECO:0000256" key="2">
    <source>
        <dbReference type="ARBA" id="ARBA00022806"/>
    </source>
</evidence>
<keyword evidence="2 4" id="KW-0347">Helicase</keyword>
<evidence type="ECO:0000313" key="5">
    <source>
        <dbReference type="Proteomes" id="UP000824596"/>
    </source>
</evidence>
<name>A0A9P8MTS8_9HYPO</name>
<protein>
    <submittedName>
        <fullName evidence="4">DEAD/DEAH box helicase</fullName>
    </submittedName>
</protein>
<dbReference type="InterPro" id="IPR052431">
    <property type="entry name" value="SKI2_subfamily_helicases"/>
</dbReference>
<evidence type="ECO:0000256" key="1">
    <source>
        <dbReference type="ARBA" id="ARBA00022801"/>
    </source>
</evidence>